<dbReference type="InterPro" id="IPR001932">
    <property type="entry name" value="PPM-type_phosphatase-like_dom"/>
</dbReference>
<dbReference type="Pfam" id="PF07228">
    <property type="entry name" value="SpoIIE"/>
    <property type="match status" value="1"/>
</dbReference>
<reference evidence="5" key="1">
    <citation type="journal article" date="2019" name="Int. J. Syst. Evol. Microbiol.">
        <title>The Global Catalogue of Microorganisms (GCM) 10K type strain sequencing project: providing services to taxonomists for standard genome sequencing and annotation.</title>
        <authorList>
            <consortium name="The Broad Institute Genomics Platform"/>
            <consortium name="The Broad Institute Genome Sequencing Center for Infectious Disease"/>
            <person name="Wu L."/>
            <person name="Ma J."/>
        </authorList>
    </citation>
    <scope>NUCLEOTIDE SEQUENCE [LARGE SCALE GENOMIC DNA]</scope>
    <source>
        <strain evidence="5">JCM 10425</strain>
    </source>
</reference>
<dbReference type="Gene3D" id="3.40.50.2300">
    <property type="match status" value="1"/>
</dbReference>
<dbReference type="Proteomes" id="UP001500967">
    <property type="component" value="Unassembled WGS sequence"/>
</dbReference>
<keyword evidence="1" id="KW-0378">Hydrolase</keyword>
<proteinExistence type="predicted"/>
<feature type="domain" description="Response regulatory" evidence="3">
    <location>
        <begin position="9"/>
        <end position="126"/>
    </location>
</feature>
<dbReference type="Pfam" id="PF00072">
    <property type="entry name" value="Response_reg"/>
    <property type="match status" value="1"/>
</dbReference>
<dbReference type="SMART" id="SM00331">
    <property type="entry name" value="PP2C_SIG"/>
    <property type="match status" value="1"/>
</dbReference>
<comment type="caution">
    <text evidence="4">The sequence shown here is derived from an EMBL/GenBank/DDBJ whole genome shotgun (WGS) entry which is preliminary data.</text>
</comment>
<evidence type="ECO:0000259" key="3">
    <source>
        <dbReference type="PROSITE" id="PS50110"/>
    </source>
</evidence>
<protein>
    <recommendedName>
        <fullName evidence="3">Response regulatory domain-containing protein</fullName>
    </recommendedName>
</protein>
<evidence type="ECO:0000256" key="2">
    <source>
        <dbReference type="PROSITE-ProRule" id="PRU00169"/>
    </source>
</evidence>
<name>A0ABP3DJZ7_9ACTN</name>
<keyword evidence="2" id="KW-0597">Phosphoprotein</keyword>
<organism evidence="4 5">
    <name type="scientific">Cryptosporangium japonicum</name>
    <dbReference type="NCBI Taxonomy" id="80872"/>
    <lineage>
        <taxon>Bacteria</taxon>
        <taxon>Bacillati</taxon>
        <taxon>Actinomycetota</taxon>
        <taxon>Actinomycetes</taxon>
        <taxon>Cryptosporangiales</taxon>
        <taxon>Cryptosporangiaceae</taxon>
        <taxon>Cryptosporangium</taxon>
    </lineage>
</organism>
<dbReference type="SMART" id="SM00448">
    <property type="entry name" value="REC"/>
    <property type="match status" value="1"/>
</dbReference>
<dbReference type="InterPro" id="IPR011006">
    <property type="entry name" value="CheY-like_superfamily"/>
</dbReference>
<keyword evidence="5" id="KW-1185">Reference proteome</keyword>
<sequence>MTVPERAATVLVVDDAAANRYVLGTWLRRAGHRVVEAATGTEALARVDDTDVELVFLDVNLPDLDGFTVCDRIKNNPAAAGVPVVFVSATSVDVTDRTRGLSEGADAYLTEPIDPDELVATAHAMLRYSRARQRAERLARRLALLASATLTINAARSVEDVLAAAASGASAVFDAPAVASAVDHAGDGITVAASGGRSRAYRHPAAGGLIEDGVQVVTDPPPHWLQALEPTGPGTPWLASVVPARPRRAPTAVALLRPGTAHEDEDRDLLSQLGQATALAVDALRSYAEERDVALTIQRSLLPRDLPAVRGAQVAFRYVPAIATAEIGGDFYEIADVDGRLLVAIGDVVGHSLRAATVMAELRHALRAYAVDGHGPAEILSRLDAMLRRYHPGTLATVLLLTVDPATGTVVAASGGHLPPLLSTTAGAEYVGVRGTILGVGPFRRPEVTFTIPDGGSLVLVTDGLVEMRGTAIDEGMEQLRTLSMPVDDDLERYCDRVLRVLAESRGEDDIALLVLRRTSAQQ</sequence>
<dbReference type="PANTHER" id="PTHR43156:SF2">
    <property type="entry name" value="STAGE II SPORULATION PROTEIN E"/>
    <property type="match status" value="1"/>
</dbReference>
<dbReference type="SUPFAM" id="SSF52172">
    <property type="entry name" value="CheY-like"/>
    <property type="match status" value="1"/>
</dbReference>
<evidence type="ECO:0000313" key="5">
    <source>
        <dbReference type="Proteomes" id="UP001500967"/>
    </source>
</evidence>
<dbReference type="PANTHER" id="PTHR43156">
    <property type="entry name" value="STAGE II SPORULATION PROTEIN E-RELATED"/>
    <property type="match status" value="1"/>
</dbReference>
<gene>
    <name evidence="4" type="ORF">GCM10009539_19950</name>
</gene>
<evidence type="ECO:0000313" key="4">
    <source>
        <dbReference type="EMBL" id="GAA0234630.1"/>
    </source>
</evidence>
<feature type="modified residue" description="4-aspartylphosphate" evidence="2">
    <location>
        <position position="58"/>
    </location>
</feature>
<dbReference type="SUPFAM" id="SSF81606">
    <property type="entry name" value="PP2C-like"/>
    <property type="match status" value="1"/>
</dbReference>
<dbReference type="InterPro" id="IPR001789">
    <property type="entry name" value="Sig_transdc_resp-reg_receiver"/>
</dbReference>
<accession>A0ABP3DJZ7</accession>
<dbReference type="InterPro" id="IPR036457">
    <property type="entry name" value="PPM-type-like_dom_sf"/>
</dbReference>
<dbReference type="Gene3D" id="3.60.40.10">
    <property type="entry name" value="PPM-type phosphatase domain"/>
    <property type="match status" value="1"/>
</dbReference>
<dbReference type="InterPro" id="IPR052016">
    <property type="entry name" value="Bact_Sigma-Reg"/>
</dbReference>
<dbReference type="EMBL" id="BAAAGX010000007">
    <property type="protein sequence ID" value="GAA0234630.1"/>
    <property type="molecule type" value="Genomic_DNA"/>
</dbReference>
<dbReference type="PROSITE" id="PS50110">
    <property type="entry name" value="RESPONSE_REGULATORY"/>
    <property type="match status" value="1"/>
</dbReference>
<evidence type="ECO:0000256" key="1">
    <source>
        <dbReference type="ARBA" id="ARBA00022801"/>
    </source>
</evidence>
<dbReference type="RefSeq" id="WP_344648461.1">
    <property type="nucleotide sequence ID" value="NZ_BAAAGX010000007.1"/>
</dbReference>